<organism evidence="1">
    <name type="scientific">termite gut metagenome</name>
    <dbReference type="NCBI Taxonomy" id="433724"/>
    <lineage>
        <taxon>unclassified sequences</taxon>
        <taxon>metagenomes</taxon>
        <taxon>organismal metagenomes</taxon>
    </lineage>
</organism>
<evidence type="ECO:0000313" key="1">
    <source>
        <dbReference type="EMBL" id="KAA6336029.1"/>
    </source>
</evidence>
<name>A0A5J4RQR0_9ZZZZ</name>
<comment type="caution">
    <text evidence="1">The sequence shown here is derived from an EMBL/GenBank/DDBJ whole genome shotgun (WGS) entry which is preliminary data.</text>
</comment>
<dbReference type="EMBL" id="SNRY01000835">
    <property type="protein sequence ID" value="KAA6336029.1"/>
    <property type="molecule type" value="Genomic_DNA"/>
</dbReference>
<dbReference type="Gene3D" id="2.60.40.2340">
    <property type="match status" value="1"/>
</dbReference>
<sequence>MKKNIFKNHIIQSVSFLACILAIVMYVSVGCEDYPVDEDGLLITERAQCYVSNFELLGIDYQTVRTKAAAVDTLECTINVEVFYGTDLKNLYPQFTLVTDAKLEPKITGLTDFSDLDHPRQYTVISGNRKVRKTYTIYVTVQKP</sequence>
<accession>A0A5J4RQR0</accession>
<protein>
    <recommendedName>
        <fullName evidence="2">DUF5018 domain-containing protein</fullName>
    </recommendedName>
</protein>
<proteinExistence type="predicted"/>
<reference evidence="1" key="1">
    <citation type="submission" date="2019-03" db="EMBL/GenBank/DDBJ databases">
        <title>Single cell metagenomics reveals metabolic interactions within the superorganism composed of flagellate Streblomastix strix and complex community of Bacteroidetes bacteria on its surface.</title>
        <authorList>
            <person name="Treitli S.C."/>
            <person name="Kolisko M."/>
            <person name="Husnik F."/>
            <person name="Keeling P."/>
            <person name="Hampl V."/>
        </authorList>
    </citation>
    <scope>NUCLEOTIDE SEQUENCE</scope>
    <source>
        <strain evidence="1">STM</strain>
    </source>
</reference>
<evidence type="ECO:0008006" key="2">
    <source>
        <dbReference type="Google" id="ProtNLM"/>
    </source>
</evidence>
<dbReference type="AlphaFoldDB" id="A0A5J4RQR0"/>
<gene>
    <name evidence="1" type="ORF">EZS27_015783</name>
</gene>
<dbReference type="PROSITE" id="PS51257">
    <property type="entry name" value="PROKAR_LIPOPROTEIN"/>
    <property type="match status" value="1"/>
</dbReference>